<dbReference type="InterPro" id="IPR018101">
    <property type="entry name" value="Transl_elong_Ts_CS"/>
</dbReference>
<dbReference type="PANTHER" id="PTHR11741">
    <property type="entry name" value="ELONGATION FACTOR TS"/>
    <property type="match status" value="1"/>
</dbReference>
<evidence type="ECO:0000256" key="2">
    <source>
        <dbReference type="ARBA" id="ARBA00022768"/>
    </source>
</evidence>
<dbReference type="Pfam" id="PF00889">
    <property type="entry name" value="EF_TS"/>
    <property type="match status" value="1"/>
</dbReference>
<sequence length="336" mass="36102">MYRSSFFIASRFSLQRGFATTASIKPNIKLLAKLRQETEVSMTKAKEALIKNDNDYQLALNWLNQDALASGAKKAAKVADRVAGEGLIGTASVNLRSTIIELNCETDFVSRNNVFKNLVSRIAATSLLVHEPTGANSAIETIPVSTLLQAPLMPSSDSEGDNELGKTVEEAIVKAIGVLGENITLRRAAIVNQGISASFLHGGDGSTGKIGGLAVLNTTEGDLSTEQSNALIKAARQVARQAVGFNPLFANERDVPVGELEKQADKKAYLDEVVLSNQAYLMNNDQTVSQFVAKVGTDNGLTGAQLVDFVRWEAGENIEKRVDNFTEDVMKAARGQ</sequence>
<organism evidence="6">
    <name type="scientific">Absidia glauca</name>
    <name type="common">Pin mould</name>
    <dbReference type="NCBI Taxonomy" id="4829"/>
    <lineage>
        <taxon>Eukaryota</taxon>
        <taxon>Fungi</taxon>
        <taxon>Fungi incertae sedis</taxon>
        <taxon>Mucoromycota</taxon>
        <taxon>Mucoromycotina</taxon>
        <taxon>Mucoromycetes</taxon>
        <taxon>Mucorales</taxon>
        <taxon>Cunninghamellaceae</taxon>
        <taxon>Absidia</taxon>
    </lineage>
</organism>
<dbReference type="OrthoDB" id="277235at2759"/>
<keyword evidence="2 4" id="KW-0251">Elongation factor</keyword>
<keyword evidence="7" id="KW-1185">Reference proteome</keyword>
<dbReference type="InterPro" id="IPR014039">
    <property type="entry name" value="Transl_elong_EFTs/EF1B_dimer"/>
</dbReference>
<dbReference type="InParanoid" id="A0A163JD78"/>
<comment type="subcellular location">
    <subcellularLocation>
        <location evidence="4">Mitochondrion</location>
    </subcellularLocation>
</comment>
<evidence type="ECO:0000313" key="7">
    <source>
        <dbReference type="Proteomes" id="UP000078561"/>
    </source>
</evidence>
<comment type="similarity">
    <text evidence="1 4">Belongs to the EF-Ts family.</text>
</comment>
<reference evidence="6" key="1">
    <citation type="submission" date="2016-04" db="EMBL/GenBank/DDBJ databases">
        <authorList>
            <person name="Evans L.H."/>
            <person name="Alamgir A."/>
            <person name="Owens N."/>
            <person name="Weber N.D."/>
            <person name="Virtaneva K."/>
            <person name="Barbian K."/>
            <person name="Babar A."/>
            <person name="Rosenke K."/>
        </authorList>
    </citation>
    <scope>NUCLEOTIDE SEQUENCE [LARGE SCALE GENOMIC DNA]</scope>
    <source>
        <strain evidence="6">CBS 101.48</strain>
    </source>
</reference>
<dbReference type="GO" id="GO:0005739">
    <property type="term" value="C:mitochondrion"/>
    <property type="evidence" value="ECO:0007669"/>
    <property type="project" value="UniProtKB-SubCell"/>
</dbReference>
<name>A0A163JD78_ABSGL</name>
<evidence type="ECO:0000256" key="1">
    <source>
        <dbReference type="ARBA" id="ARBA00005532"/>
    </source>
</evidence>
<dbReference type="HAMAP" id="MF_00050">
    <property type="entry name" value="EF_Ts"/>
    <property type="match status" value="1"/>
</dbReference>
<evidence type="ECO:0000313" key="6">
    <source>
        <dbReference type="EMBL" id="SAL98544.1"/>
    </source>
</evidence>
<dbReference type="PANTHER" id="PTHR11741:SF0">
    <property type="entry name" value="ELONGATION FACTOR TS, MITOCHONDRIAL"/>
    <property type="match status" value="1"/>
</dbReference>
<dbReference type="SUPFAM" id="SSF46934">
    <property type="entry name" value="UBA-like"/>
    <property type="match status" value="1"/>
</dbReference>
<evidence type="ECO:0000259" key="5">
    <source>
        <dbReference type="Pfam" id="PF00889"/>
    </source>
</evidence>
<comment type="function">
    <text evidence="4">Associates with the EF-Tu.GDP complex and induces the exchange of GDP to GTP. It remains bound to the aminoacyl-tRNA.EF-Tu.GTP complex up to the GTP hydrolysis stage on the ribosome.</text>
</comment>
<dbReference type="InterPro" id="IPR036402">
    <property type="entry name" value="EF-Ts_dimer_sf"/>
</dbReference>
<protein>
    <recommendedName>
        <fullName evidence="4">Elongation factor Ts, mitochondrial</fullName>
        <shortName evidence="4">EF-Ts</shortName>
        <shortName evidence="4">EF-TsMt</shortName>
    </recommendedName>
</protein>
<dbReference type="SUPFAM" id="SSF54713">
    <property type="entry name" value="Elongation factor Ts (EF-Ts), dimerisation domain"/>
    <property type="match status" value="1"/>
</dbReference>
<dbReference type="PROSITE" id="PS01127">
    <property type="entry name" value="EF_TS_2"/>
    <property type="match status" value="1"/>
</dbReference>
<dbReference type="OMA" id="QEYMLDD"/>
<dbReference type="Gene3D" id="3.30.479.20">
    <property type="entry name" value="Elongation factor Ts, dimerisation domain"/>
    <property type="match status" value="2"/>
</dbReference>
<dbReference type="InterPro" id="IPR009060">
    <property type="entry name" value="UBA-like_sf"/>
</dbReference>
<dbReference type="Gene3D" id="1.10.8.10">
    <property type="entry name" value="DNA helicase RuvA subunit, C-terminal domain"/>
    <property type="match status" value="1"/>
</dbReference>
<proteinExistence type="inferred from homology"/>
<gene>
    <name evidence="6" type="primary">ABSGL_04093.1 scaffold 5027</name>
    <name evidence="4" type="synonym">TSF1</name>
</gene>
<dbReference type="GO" id="GO:0003746">
    <property type="term" value="F:translation elongation factor activity"/>
    <property type="evidence" value="ECO:0007669"/>
    <property type="project" value="UniProtKB-UniRule"/>
</dbReference>
<evidence type="ECO:0000256" key="4">
    <source>
        <dbReference type="HAMAP-Rule" id="MF_03135"/>
    </source>
</evidence>
<dbReference type="GO" id="GO:0070125">
    <property type="term" value="P:mitochondrial translational elongation"/>
    <property type="evidence" value="ECO:0007669"/>
    <property type="project" value="TreeGrafter"/>
</dbReference>
<dbReference type="AlphaFoldDB" id="A0A163JD78"/>
<accession>A0A163JD78</accession>
<dbReference type="Proteomes" id="UP000078561">
    <property type="component" value="Unassembled WGS sequence"/>
</dbReference>
<keyword evidence="3 4" id="KW-0648">Protein biosynthesis</keyword>
<evidence type="ECO:0000256" key="3">
    <source>
        <dbReference type="ARBA" id="ARBA00022917"/>
    </source>
</evidence>
<dbReference type="STRING" id="4829.A0A163JD78"/>
<dbReference type="EMBL" id="LT552199">
    <property type="protein sequence ID" value="SAL98544.1"/>
    <property type="molecule type" value="Genomic_DNA"/>
</dbReference>
<keyword evidence="4" id="KW-0496">Mitochondrion</keyword>
<dbReference type="FunCoup" id="A0A163JD78">
    <property type="interactions" value="423"/>
</dbReference>
<dbReference type="InterPro" id="IPR001816">
    <property type="entry name" value="Transl_elong_EFTs/EF1B"/>
</dbReference>
<feature type="domain" description="Translation elongation factor EFTs/EF1B dimerisation" evidence="5">
    <location>
        <begin position="98"/>
        <end position="264"/>
    </location>
</feature>